<dbReference type="EMBL" id="VAWE01000001">
    <property type="protein sequence ID" value="TLQ43349.1"/>
    <property type="molecule type" value="Genomic_DNA"/>
</dbReference>
<dbReference type="Proteomes" id="UP000305921">
    <property type="component" value="Unassembled WGS sequence"/>
</dbReference>
<feature type="compositionally biased region" description="Basic and acidic residues" evidence="1">
    <location>
        <begin position="733"/>
        <end position="750"/>
    </location>
</feature>
<comment type="caution">
    <text evidence="2">The sequence shown here is derived from an EMBL/GenBank/DDBJ whole genome shotgun (WGS) entry which is preliminary data.</text>
</comment>
<dbReference type="RefSeq" id="WP_138052772.1">
    <property type="nucleotide sequence ID" value="NZ_VAWE01000001.1"/>
</dbReference>
<proteinExistence type="predicted"/>
<dbReference type="AlphaFoldDB" id="A0A5R9E2Y7"/>
<keyword evidence="3" id="KW-1185">Reference proteome</keyword>
<feature type="region of interest" description="Disordered" evidence="1">
    <location>
        <begin position="728"/>
        <end position="758"/>
    </location>
</feature>
<organism evidence="2 3">
    <name type="scientific">Streptomyces marianii</name>
    <dbReference type="NCBI Taxonomy" id="1817406"/>
    <lineage>
        <taxon>Bacteria</taxon>
        <taxon>Bacillati</taxon>
        <taxon>Actinomycetota</taxon>
        <taxon>Actinomycetes</taxon>
        <taxon>Kitasatosporales</taxon>
        <taxon>Streptomycetaceae</taxon>
        <taxon>Streptomyces</taxon>
    </lineage>
</organism>
<gene>
    <name evidence="2" type="ORF">FEF34_09540</name>
</gene>
<name>A0A5R9E2Y7_9ACTN</name>
<evidence type="ECO:0000313" key="3">
    <source>
        <dbReference type="Proteomes" id="UP000305921"/>
    </source>
</evidence>
<evidence type="ECO:0000313" key="2">
    <source>
        <dbReference type="EMBL" id="TLQ43349.1"/>
    </source>
</evidence>
<reference evidence="2 3" key="1">
    <citation type="submission" date="2019-05" db="EMBL/GenBank/DDBJ databases">
        <title>Streptomyces marianii sp. nov., a novel marine actinomycete from southern coast of India.</title>
        <authorList>
            <person name="Iniyan A.M."/>
            <person name="Wink J."/>
            <person name="Ramprasad E."/>
            <person name="Ramana C.V."/>
            <person name="Bunk B."/>
            <person name="Sproer C."/>
            <person name="Joseph F.-J.R.S."/>
            <person name="Vincent S.G.P."/>
        </authorList>
    </citation>
    <scope>NUCLEOTIDE SEQUENCE [LARGE SCALE GENOMIC DNA]</scope>
    <source>
        <strain evidence="2 3">ICN19</strain>
    </source>
</reference>
<dbReference type="OrthoDB" id="3543532at2"/>
<protein>
    <submittedName>
        <fullName evidence="2">Uncharacterized protein</fullName>
    </submittedName>
</protein>
<sequence>MLTYKEVTTTKFGHLTTAADKWDEVAREFKKVETSYGDSVQKITMGPDWTGVTVGTAYTNFAATRYEYAAAQTQAKAIAKLLRDAHEQFTELKGRLDSVIKAAQEDHMLIDENGVATRDPKSISRMEQNELSHVPEAQAAKRKREEAWTKRIKDAVQAFDDADGGVKIALEGVVKDEGYGGNDETAGVGFNAKAQGDIEEYEARHSADIATRINKGESVPAADLAELNRSLRDNSKDTTFSQTFLNGVGADGTLKLANRIDSLAYGKDKENKGTYESIKGGIANSIATAATDPKFQKQWRDDMRSIGVKEFEGPLGPGTPAKGSDGKVLGYQVLMGIMEHGDTGRYDPNFVKGLTQDIYAAEKDSKGDIWDINQAYNEKNAPWFVNDPLDSALGILGKHPDAAAQFLDPGSKTESSALNYLLRERDWNGIVPEYSEWTKVETSRIAHGAPIEDGDARVGFGAALEAATTGQQPGAPVGTPGPHSEVQARIMHETIELLDQKSKGDSIPTNLKVPLGRAMNDYSEDLFTILSGQPSHSPGGLPTIEGEGDQFRIANGEQSLIRVMRGVSDGVLGKTPDGDPILVFDALYEAEKRIAAEHLASARDAPEHQVNNVVGDWNTKSREVASVMGTMTGIGSDMTLDVRDAQVGKINDDARYSYHVVGGVFNTIPVVGDAAQRMVDAVTYEWSKDVIAEKNDIARAKDSSDSASGLTGTNMLLQGWAEQRGVENSEAFKNARGEADQSYKSGREDAYTALRTRS</sequence>
<evidence type="ECO:0000256" key="1">
    <source>
        <dbReference type="SAM" id="MobiDB-lite"/>
    </source>
</evidence>
<accession>A0A5R9E2Y7</accession>